<dbReference type="Pfam" id="PF00106">
    <property type="entry name" value="adh_short"/>
    <property type="match status" value="1"/>
</dbReference>
<dbReference type="AlphaFoldDB" id="U5EVY4"/>
<dbReference type="PANTHER" id="PTHR43115:SF4">
    <property type="entry name" value="DEHYDROGENASE_REDUCTASE SDR FAMILY MEMBER 11"/>
    <property type="match status" value="1"/>
</dbReference>
<organism evidence="4">
    <name type="scientific">Corethrella appendiculata</name>
    <dbReference type="NCBI Taxonomy" id="1370023"/>
    <lineage>
        <taxon>Eukaryota</taxon>
        <taxon>Metazoa</taxon>
        <taxon>Ecdysozoa</taxon>
        <taxon>Arthropoda</taxon>
        <taxon>Hexapoda</taxon>
        <taxon>Insecta</taxon>
        <taxon>Pterygota</taxon>
        <taxon>Neoptera</taxon>
        <taxon>Endopterygota</taxon>
        <taxon>Diptera</taxon>
        <taxon>Nematocera</taxon>
        <taxon>Culicoidea</taxon>
        <taxon>Chaoboridae</taxon>
        <taxon>Corethrella</taxon>
    </lineage>
</organism>
<proteinExistence type="evidence at transcript level"/>
<dbReference type="EMBL" id="GANO01000801">
    <property type="protein sequence ID" value="JAB59070.1"/>
    <property type="molecule type" value="mRNA"/>
</dbReference>
<evidence type="ECO:0000256" key="3">
    <source>
        <dbReference type="RuleBase" id="RU000363"/>
    </source>
</evidence>
<dbReference type="InterPro" id="IPR002347">
    <property type="entry name" value="SDR_fam"/>
</dbReference>
<dbReference type="GO" id="GO:0016616">
    <property type="term" value="F:oxidoreductase activity, acting on the CH-OH group of donors, NAD or NADP as acceptor"/>
    <property type="evidence" value="ECO:0007669"/>
    <property type="project" value="UniProtKB-ARBA"/>
</dbReference>
<evidence type="ECO:0000256" key="2">
    <source>
        <dbReference type="ARBA" id="ARBA00023002"/>
    </source>
</evidence>
<dbReference type="FunFam" id="3.40.50.720:FF:000047">
    <property type="entry name" value="NADP-dependent L-serine/L-allo-threonine dehydrogenase"/>
    <property type="match status" value="1"/>
</dbReference>
<evidence type="ECO:0000313" key="4">
    <source>
        <dbReference type="EMBL" id="JAB59070.1"/>
    </source>
</evidence>
<dbReference type="Gene3D" id="3.40.50.720">
    <property type="entry name" value="NAD(P)-binding Rossmann-like Domain"/>
    <property type="match status" value="1"/>
</dbReference>
<protein>
    <submittedName>
        <fullName evidence="4">Putative dehydrogenase</fullName>
    </submittedName>
</protein>
<keyword evidence="2" id="KW-0560">Oxidoreductase</keyword>
<dbReference type="PRINTS" id="PR00080">
    <property type="entry name" value="SDRFAMILY"/>
</dbReference>
<accession>U5EVY4</accession>
<dbReference type="SUPFAM" id="SSF51735">
    <property type="entry name" value="NAD(P)-binding Rossmann-fold domains"/>
    <property type="match status" value="1"/>
</dbReference>
<evidence type="ECO:0000256" key="1">
    <source>
        <dbReference type="ARBA" id="ARBA00006484"/>
    </source>
</evidence>
<dbReference type="PANTHER" id="PTHR43115">
    <property type="entry name" value="DEHYDROGENASE/REDUCTASE SDR FAMILY MEMBER 11"/>
    <property type="match status" value="1"/>
</dbReference>
<sequence length="254" mass="27749">MARWNGRVAVVTGASTAIGAAICRDLVKHGMYVCALARRKDKVDAIRASLFGMPGQLNAVECDITSEPQVLQAYHWIEKTYGGIDLLVNNAGIITKCLLTDDGNTKDLRKTMETNIIGLCICTREAIKSMKLRDAKGHIVNINSIFGHKVHQTVPGTKPLNGMYPASKFAVTAITECIRQELVYLETPVKVTSISPGLVDADILSTHTHSDNELVKFMPKLLPSDVSSALLYAITTPDHVQIHEIIIKPTGEFL</sequence>
<dbReference type="PRINTS" id="PR00081">
    <property type="entry name" value="GDHRDH"/>
</dbReference>
<comment type="similarity">
    <text evidence="1 3">Belongs to the short-chain dehydrogenases/reductases (SDR) family.</text>
</comment>
<dbReference type="InterPro" id="IPR036291">
    <property type="entry name" value="NAD(P)-bd_dom_sf"/>
</dbReference>
<reference evidence="4" key="1">
    <citation type="journal article" date="2014" name="Insect Biochem. Mol. Biol.">
        <title>An insight into the sialome of the frog biting fly, Corethrella appendiculata.</title>
        <authorList>
            <person name="Ribeiro J.M.C."/>
            <person name="Chagas A.C."/>
            <person name="Pham V.M."/>
            <person name="Lounibos L.P."/>
            <person name="Calvo E."/>
        </authorList>
    </citation>
    <scope>NUCLEOTIDE SEQUENCE</scope>
    <source>
        <tissue evidence="4">Salivary glands</tissue>
    </source>
</reference>
<name>U5EVY4_9DIPT</name>